<evidence type="ECO:0000313" key="3">
    <source>
        <dbReference type="Proteomes" id="UP000271889"/>
    </source>
</evidence>
<keyword evidence="3" id="KW-1185">Reference proteome</keyword>
<dbReference type="Proteomes" id="UP000271889">
    <property type="component" value="Unassembled WGS sequence"/>
</dbReference>
<sequence length="185" mass="20311">SEWARAEDGPTAAQRPTVETGPTAKTVDPSVDVGHRYRTDDDMELVSRRAQRNWHCSLSASCVLCNLRRSASASGLMLIHTVLFLELAVRLLIRRRIGDGDVIQNCSDVHAKAKVRTPDSLYEAVWLADVAGADEAARRLGCQTQMGRCNCTNPKSEIVLSNCVRQGSEPVKTRNTSETKDMLSA</sequence>
<evidence type="ECO:0000313" key="2">
    <source>
        <dbReference type="EMBL" id="VDN29911.1"/>
    </source>
</evidence>
<gene>
    <name evidence="2" type="ORF">CGOC_LOCUS11400</name>
</gene>
<protein>
    <submittedName>
        <fullName evidence="2">Uncharacterized protein</fullName>
    </submittedName>
</protein>
<name>A0A3P7NFK4_CYLGO</name>
<reference evidence="2 3" key="1">
    <citation type="submission" date="2018-11" db="EMBL/GenBank/DDBJ databases">
        <authorList>
            <consortium name="Pathogen Informatics"/>
        </authorList>
    </citation>
    <scope>NUCLEOTIDE SEQUENCE [LARGE SCALE GENOMIC DNA]</scope>
</reference>
<dbReference type="EMBL" id="UYRV01116152">
    <property type="protein sequence ID" value="VDN29911.1"/>
    <property type="molecule type" value="Genomic_DNA"/>
</dbReference>
<evidence type="ECO:0000256" key="1">
    <source>
        <dbReference type="SAM" id="MobiDB-lite"/>
    </source>
</evidence>
<accession>A0A3P7NFK4</accession>
<feature type="region of interest" description="Disordered" evidence="1">
    <location>
        <begin position="1"/>
        <end position="30"/>
    </location>
</feature>
<proteinExistence type="predicted"/>
<feature type="non-terminal residue" evidence="2">
    <location>
        <position position="1"/>
    </location>
</feature>
<dbReference type="AlphaFoldDB" id="A0A3P7NFK4"/>
<organism evidence="2 3">
    <name type="scientific">Cylicostephanus goldi</name>
    <name type="common">Nematode worm</name>
    <dbReference type="NCBI Taxonomy" id="71465"/>
    <lineage>
        <taxon>Eukaryota</taxon>
        <taxon>Metazoa</taxon>
        <taxon>Ecdysozoa</taxon>
        <taxon>Nematoda</taxon>
        <taxon>Chromadorea</taxon>
        <taxon>Rhabditida</taxon>
        <taxon>Rhabditina</taxon>
        <taxon>Rhabditomorpha</taxon>
        <taxon>Strongyloidea</taxon>
        <taxon>Strongylidae</taxon>
        <taxon>Cylicostephanus</taxon>
    </lineage>
</organism>